<dbReference type="Pfam" id="PF00132">
    <property type="entry name" value="Hexapep"/>
    <property type="match status" value="1"/>
</dbReference>
<dbReference type="InterPro" id="IPR001451">
    <property type="entry name" value="Hexapep"/>
</dbReference>
<organism evidence="7 8">
    <name type="scientific">Bifidobacterium catenulatum DSM 16992 = JCM 1194 = LMG 11043</name>
    <dbReference type="NCBI Taxonomy" id="566552"/>
    <lineage>
        <taxon>Bacteria</taxon>
        <taxon>Bacillati</taxon>
        <taxon>Actinomycetota</taxon>
        <taxon>Actinomycetes</taxon>
        <taxon>Bifidobacteriales</taxon>
        <taxon>Bifidobacteriaceae</taxon>
        <taxon>Bifidobacterium</taxon>
    </lineage>
</organism>
<protein>
    <recommendedName>
        <fullName evidence="5">Acetyltransferase</fullName>
        <ecNumber evidence="5">2.3.1.-</ecNumber>
    </recommendedName>
</protein>
<evidence type="ECO:0000259" key="6">
    <source>
        <dbReference type="SMART" id="SM01266"/>
    </source>
</evidence>
<dbReference type="EMBL" id="ABXY01000011">
    <property type="protein sequence ID" value="EEB21866.1"/>
    <property type="molecule type" value="Genomic_DNA"/>
</dbReference>
<dbReference type="InterPro" id="IPR024688">
    <property type="entry name" value="Mac_dom"/>
</dbReference>
<proteinExistence type="inferred from homology"/>
<evidence type="ECO:0000256" key="1">
    <source>
        <dbReference type="ARBA" id="ARBA00007274"/>
    </source>
</evidence>
<dbReference type="Proteomes" id="UP000003882">
    <property type="component" value="Unassembled WGS sequence"/>
</dbReference>
<dbReference type="Pfam" id="PF12464">
    <property type="entry name" value="Mac"/>
    <property type="match status" value="1"/>
</dbReference>
<evidence type="ECO:0000313" key="8">
    <source>
        <dbReference type="Proteomes" id="UP000003882"/>
    </source>
</evidence>
<accession>B6XU80</accession>
<dbReference type="InterPro" id="IPR018357">
    <property type="entry name" value="Hexapep_transf_CS"/>
</dbReference>
<reference evidence="7 8" key="1">
    <citation type="submission" date="2008-10" db="EMBL/GenBank/DDBJ databases">
        <title>Draft genome sequence of Bifidobacterium catenulatum (DSM 16992).</title>
        <authorList>
            <person name="Sudarsanam P."/>
            <person name="Ley R."/>
            <person name="Guruge J."/>
            <person name="Turnbaugh P.J."/>
            <person name="Mahowald M."/>
            <person name="Liep D."/>
            <person name="Gordon J."/>
        </authorList>
    </citation>
    <scope>NUCLEOTIDE SEQUENCE [LARGE SCALE GENOMIC DNA]</scope>
    <source>
        <strain evidence="7 8">DSM 16992</strain>
    </source>
</reference>
<dbReference type="SMART" id="SM01266">
    <property type="entry name" value="Mac"/>
    <property type="match status" value="1"/>
</dbReference>
<dbReference type="Gene3D" id="2.160.10.10">
    <property type="entry name" value="Hexapeptide repeat proteins"/>
    <property type="match status" value="1"/>
</dbReference>
<keyword evidence="3" id="KW-0677">Repeat</keyword>
<keyword evidence="2 5" id="KW-0808">Transferase</keyword>
<dbReference type="Pfam" id="PF14602">
    <property type="entry name" value="Hexapep_2"/>
    <property type="match status" value="1"/>
</dbReference>
<dbReference type="InterPro" id="IPR039369">
    <property type="entry name" value="LacA-like"/>
</dbReference>
<dbReference type="PROSITE" id="PS00101">
    <property type="entry name" value="HEXAPEP_TRANSFERASES"/>
    <property type="match status" value="1"/>
</dbReference>
<dbReference type="EC" id="2.3.1.-" evidence="5"/>
<dbReference type="SUPFAM" id="SSF51161">
    <property type="entry name" value="Trimeric LpxA-like enzymes"/>
    <property type="match status" value="1"/>
</dbReference>
<dbReference type="GO" id="GO:0008870">
    <property type="term" value="F:galactoside O-acetyltransferase activity"/>
    <property type="evidence" value="ECO:0007669"/>
    <property type="project" value="TreeGrafter"/>
</dbReference>
<evidence type="ECO:0000256" key="5">
    <source>
        <dbReference type="RuleBase" id="RU367021"/>
    </source>
</evidence>
<evidence type="ECO:0000256" key="2">
    <source>
        <dbReference type="ARBA" id="ARBA00022679"/>
    </source>
</evidence>
<dbReference type="PANTHER" id="PTHR43017">
    <property type="entry name" value="GALACTOSIDE O-ACETYLTRANSFERASE"/>
    <property type="match status" value="1"/>
</dbReference>
<evidence type="ECO:0000256" key="3">
    <source>
        <dbReference type="ARBA" id="ARBA00022737"/>
    </source>
</evidence>
<evidence type="ECO:0000313" key="7">
    <source>
        <dbReference type="EMBL" id="EEB21866.1"/>
    </source>
</evidence>
<comment type="caution">
    <text evidence="7">The sequence shown here is derived from an EMBL/GenBank/DDBJ whole genome shotgun (WGS) entry which is preliminary data.</text>
</comment>
<dbReference type="CDD" id="cd03357">
    <property type="entry name" value="LbH_MAT_GAT"/>
    <property type="match status" value="1"/>
</dbReference>
<comment type="similarity">
    <text evidence="1 5">Belongs to the transferase hexapeptide repeat family.</text>
</comment>
<dbReference type="PANTHER" id="PTHR43017:SF1">
    <property type="entry name" value="ACETYLTRANSFERASE YJL218W-RELATED"/>
    <property type="match status" value="1"/>
</dbReference>
<dbReference type="eggNOG" id="COG0110">
    <property type="taxonomic scope" value="Bacteria"/>
</dbReference>
<evidence type="ECO:0000256" key="4">
    <source>
        <dbReference type="ARBA" id="ARBA00023315"/>
    </source>
</evidence>
<gene>
    <name evidence="7" type="ORF">BIFCAT_00835</name>
</gene>
<name>B6XU80_9BIFI</name>
<dbReference type="InterPro" id="IPR011004">
    <property type="entry name" value="Trimer_LpxA-like_sf"/>
</dbReference>
<dbReference type="AlphaFoldDB" id="B6XU80"/>
<keyword evidence="4 5" id="KW-0012">Acyltransferase</keyword>
<feature type="domain" description="Maltose/galactoside acetyltransferase" evidence="6">
    <location>
        <begin position="26"/>
        <end position="80"/>
    </location>
</feature>
<reference evidence="7 8" key="2">
    <citation type="submission" date="2008-10" db="EMBL/GenBank/DDBJ databases">
        <authorList>
            <person name="Fulton L."/>
            <person name="Clifton S."/>
            <person name="Fulton B."/>
            <person name="Xu J."/>
            <person name="Minx P."/>
            <person name="Pepin K.H."/>
            <person name="Johnson M."/>
            <person name="Bhonagiri V."/>
            <person name="Nash W.E."/>
            <person name="Mardis E.R."/>
            <person name="Wilson R.K."/>
        </authorList>
    </citation>
    <scope>NUCLEOTIDE SEQUENCE [LARGE SCALE GENOMIC DNA]</scope>
    <source>
        <strain evidence="7 8">DSM 16992</strain>
    </source>
</reference>
<sequence>MADSYIITTDMNDCKEAAMTVPQRVLDTMNSGLIYTCDDEEMIKAQQEQMELLYDFNATRPSQMTQRNEIARQLLGEFGEDAYIEPPLHANWGCNTYFSAHAYANFNLTLVDDGEVHIGEHTMIGLNCTIVTTGHPIRPDLREKVTQYSMPVVIGRNVWLGANVTVLPGVTIGDNSVIGACSLVIKDIPANVVAFGQPCKVYREIGEHDDVYYWRDRMINPPYDQKQ</sequence>